<dbReference type="Gramene" id="PNT76909">
    <property type="protein sequence ID" value="PNT76909"/>
    <property type="gene ID" value="BRADI_1g55488v3"/>
</dbReference>
<evidence type="ECO:0000256" key="1">
    <source>
        <dbReference type="SAM" id="MobiDB-lite"/>
    </source>
</evidence>
<keyword evidence="2" id="KW-0732">Signal</keyword>
<evidence type="ECO:0000313" key="4">
    <source>
        <dbReference type="EnsemblPlants" id="PNT76909"/>
    </source>
</evidence>
<keyword evidence="5" id="KW-1185">Reference proteome</keyword>
<evidence type="ECO:0008006" key="6">
    <source>
        <dbReference type="Google" id="ProtNLM"/>
    </source>
</evidence>
<reference evidence="3" key="2">
    <citation type="submission" date="2017-06" db="EMBL/GenBank/DDBJ databases">
        <title>WGS assembly of Brachypodium distachyon.</title>
        <authorList>
            <consortium name="The International Brachypodium Initiative"/>
            <person name="Lucas S."/>
            <person name="Harmon-Smith M."/>
            <person name="Lail K."/>
            <person name="Tice H."/>
            <person name="Grimwood J."/>
            <person name="Bruce D."/>
            <person name="Barry K."/>
            <person name="Shu S."/>
            <person name="Lindquist E."/>
            <person name="Wang M."/>
            <person name="Pitluck S."/>
            <person name="Vogel J.P."/>
            <person name="Garvin D.F."/>
            <person name="Mockler T.C."/>
            <person name="Schmutz J."/>
            <person name="Rokhsar D."/>
            <person name="Bevan M.W."/>
        </authorList>
    </citation>
    <scope>NUCLEOTIDE SEQUENCE</scope>
    <source>
        <strain evidence="3">Bd21</strain>
    </source>
</reference>
<accession>A0A2K2DRK4</accession>
<gene>
    <name evidence="3" type="ORF">BRADI_1g55488v3</name>
</gene>
<feature type="chain" id="PRO_5036319276" description="Transmembrane protein" evidence="2">
    <location>
        <begin position="30"/>
        <end position="72"/>
    </location>
</feature>
<name>A0A2K2DRK4_BRADI</name>
<feature type="signal peptide" evidence="2">
    <location>
        <begin position="1"/>
        <end position="29"/>
    </location>
</feature>
<evidence type="ECO:0000313" key="3">
    <source>
        <dbReference type="EMBL" id="PNT76909.1"/>
    </source>
</evidence>
<evidence type="ECO:0000313" key="5">
    <source>
        <dbReference type="Proteomes" id="UP000008810"/>
    </source>
</evidence>
<dbReference type="InParanoid" id="A0A2K2DRK4"/>
<dbReference type="EMBL" id="CM000880">
    <property type="protein sequence ID" value="PNT76909.1"/>
    <property type="molecule type" value="Genomic_DNA"/>
</dbReference>
<dbReference type="AlphaFoldDB" id="A0A2K2DRK4"/>
<reference evidence="4" key="3">
    <citation type="submission" date="2018-08" db="UniProtKB">
        <authorList>
            <consortium name="EnsemblPlants"/>
        </authorList>
    </citation>
    <scope>IDENTIFICATION</scope>
    <source>
        <strain evidence="4">cv. Bd21</strain>
    </source>
</reference>
<protein>
    <recommendedName>
        <fullName evidence="6">Transmembrane protein</fullName>
    </recommendedName>
</protein>
<feature type="region of interest" description="Disordered" evidence="1">
    <location>
        <begin position="43"/>
        <end position="72"/>
    </location>
</feature>
<sequence>MNSNMASRILVVLCVIMASLMFIAQDVLAARVLAQTSGYSYIGDFPPAASYGSAPSGRRNPPRYPPSRYSHP</sequence>
<reference evidence="3 4" key="1">
    <citation type="journal article" date="2010" name="Nature">
        <title>Genome sequencing and analysis of the model grass Brachypodium distachyon.</title>
        <authorList>
            <consortium name="International Brachypodium Initiative"/>
        </authorList>
    </citation>
    <scope>NUCLEOTIDE SEQUENCE [LARGE SCALE GENOMIC DNA]</scope>
    <source>
        <strain evidence="3 4">Bd21</strain>
    </source>
</reference>
<dbReference type="Proteomes" id="UP000008810">
    <property type="component" value="Chromosome 1"/>
</dbReference>
<organism evidence="3">
    <name type="scientific">Brachypodium distachyon</name>
    <name type="common">Purple false brome</name>
    <name type="synonym">Trachynia distachya</name>
    <dbReference type="NCBI Taxonomy" id="15368"/>
    <lineage>
        <taxon>Eukaryota</taxon>
        <taxon>Viridiplantae</taxon>
        <taxon>Streptophyta</taxon>
        <taxon>Embryophyta</taxon>
        <taxon>Tracheophyta</taxon>
        <taxon>Spermatophyta</taxon>
        <taxon>Magnoliopsida</taxon>
        <taxon>Liliopsida</taxon>
        <taxon>Poales</taxon>
        <taxon>Poaceae</taxon>
        <taxon>BOP clade</taxon>
        <taxon>Pooideae</taxon>
        <taxon>Stipodae</taxon>
        <taxon>Brachypodieae</taxon>
        <taxon>Brachypodium</taxon>
    </lineage>
</organism>
<dbReference type="EnsemblPlants" id="PNT76909">
    <property type="protein sequence ID" value="PNT76909"/>
    <property type="gene ID" value="BRADI_1g55488v3"/>
</dbReference>
<proteinExistence type="predicted"/>
<evidence type="ECO:0000256" key="2">
    <source>
        <dbReference type="SAM" id="SignalP"/>
    </source>
</evidence>